<dbReference type="GO" id="GO:0036297">
    <property type="term" value="P:interstrand cross-link repair"/>
    <property type="evidence" value="ECO:0007669"/>
    <property type="project" value="InterPro"/>
</dbReference>
<dbReference type="CDD" id="cd23831">
    <property type="entry name" value="DRWD-N_FANCL"/>
    <property type="match status" value="1"/>
</dbReference>
<dbReference type="PANTHER" id="PTHR13206:SF0">
    <property type="entry name" value="E3 UBIQUITIN-PROTEIN LIGASE FANCL"/>
    <property type="match status" value="1"/>
</dbReference>
<evidence type="ECO:0000313" key="3">
    <source>
        <dbReference type="EMBL" id="RCI02025.1"/>
    </source>
</evidence>
<sequence>PRGQIFGTKELNELMNDQKKLIKTKLHEATDIMVFLSELKETLESTHTLKVNAFQPVSTRLSHIYQEISMVGFDKVQSMNETMDEIIFNTRDEKGRDHALKVTLPINYPFVVPQIVAHLPVSIEISPSIATLVRQHEQIVHRYQNVFNCLDELDQHMKVVDPENPKRDEMWRKIALGHHCSLHLEIVNPLLPFDKPQIMLFGGEKRVGDLRKAWERAAWNKEISLYANLMNIFQLVSNESAEKEDYTNTTDIECGICYSYKLENGEAPETILATVQPNNNTEFQHIIR</sequence>
<dbReference type="Pfam" id="PF18890">
    <property type="entry name" value="FANCL_d2"/>
    <property type="match status" value="1"/>
</dbReference>
<dbReference type="PANTHER" id="PTHR13206">
    <property type="entry name" value="UBIQUITIN LIGASE PROTEIN PHF9 FANCONI ANEMIA GROUP L PROTEIN"/>
    <property type="match status" value="1"/>
</dbReference>
<feature type="non-terminal residue" evidence="3">
    <location>
        <position position="1"/>
    </location>
</feature>
<dbReference type="GO" id="GO:0043240">
    <property type="term" value="C:Fanconi anaemia nuclear complex"/>
    <property type="evidence" value="ECO:0007669"/>
    <property type="project" value="InterPro"/>
</dbReference>
<feature type="domain" description="FANCL UBC-like" evidence="1">
    <location>
        <begin position="63"/>
        <end position="129"/>
    </location>
</feature>
<dbReference type="InterPro" id="IPR026848">
    <property type="entry name" value="Fancl"/>
</dbReference>
<gene>
    <name evidence="3" type="ORF">CU098_000389</name>
</gene>
<comment type="caution">
    <text evidence="3">The sequence shown here is derived from an EMBL/GenBank/DDBJ whole genome shotgun (WGS) entry which is preliminary data.</text>
</comment>
<keyword evidence="4" id="KW-1185">Reference proteome</keyword>
<dbReference type="Gene3D" id="3.10.110.20">
    <property type="entry name" value="RWD domain-like"/>
    <property type="match status" value="1"/>
</dbReference>
<dbReference type="InterPro" id="IPR043898">
    <property type="entry name" value="FANCL_d2"/>
</dbReference>
<dbReference type="GO" id="GO:0006513">
    <property type="term" value="P:protein monoubiquitination"/>
    <property type="evidence" value="ECO:0007669"/>
    <property type="project" value="TreeGrafter"/>
</dbReference>
<dbReference type="InterPro" id="IPR043003">
    <property type="entry name" value="FANCL_d3_sf"/>
</dbReference>
<dbReference type="AlphaFoldDB" id="A0A367KIH3"/>
<dbReference type="Proteomes" id="UP000253551">
    <property type="component" value="Unassembled WGS sequence"/>
</dbReference>
<dbReference type="STRING" id="4846.A0A367KIH3"/>
<evidence type="ECO:0000313" key="4">
    <source>
        <dbReference type="Proteomes" id="UP000253551"/>
    </source>
</evidence>
<proteinExistence type="predicted"/>
<dbReference type="Pfam" id="PF18891">
    <property type="entry name" value="FANCL_d3"/>
    <property type="match status" value="1"/>
</dbReference>
<dbReference type="GO" id="GO:0061630">
    <property type="term" value="F:ubiquitin protein ligase activity"/>
    <property type="evidence" value="ECO:0007669"/>
    <property type="project" value="TreeGrafter"/>
</dbReference>
<reference evidence="3 4" key="1">
    <citation type="journal article" date="2018" name="G3 (Bethesda)">
        <title>Phylogenetic and Phylogenomic Definition of Rhizopus Species.</title>
        <authorList>
            <person name="Gryganskyi A.P."/>
            <person name="Golan J."/>
            <person name="Dolatabadi S."/>
            <person name="Mondo S."/>
            <person name="Robb S."/>
            <person name="Idnurm A."/>
            <person name="Muszewska A."/>
            <person name="Steczkiewicz K."/>
            <person name="Masonjones S."/>
            <person name="Liao H.L."/>
            <person name="Gajdeczka M.T."/>
            <person name="Anike F."/>
            <person name="Vuek A."/>
            <person name="Anishchenko I.M."/>
            <person name="Voigt K."/>
            <person name="de Hoog G.S."/>
            <person name="Smith M.E."/>
            <person name="Heitman J."/>
            <person name="Vilgalys R."/>
            <person name="Stajich J.E."/>
        </authorList>
    </citation>
    <scope>NUCLEOTIDE SEQUENCE [LARGE SCALE GENOMIC DNA]</scope>
    <source>
        <strain evidence="3 4">LSU 92-RS-03</strain>
    </source>
</reference>
<protein>
    <submittedName>
        <fullName evidence="3">Uncharacterized protein</fullName>
    </submittedName>
</protein>
<accession>A0A367KIH3</accession>
<dbReference type="OrthoDB" id="10263265at2759"/>
<dbReference type="EMBL" id="PJQM01001563">
    <property type="protein sequence ID" value="RCI02025.1"/>
    <property type="molecule type" value="Genomic_DNA"/>
</dbReference>
<evidence type="ECO:0000259" key="2">
    <source>
        <dbReference type="Pfam" id="PF18891"/>
    </source>
</evidence>
<evidence type="ECO:0000259" key="1">
    <source>
        <dbReference type="Pfam" id="PF18890"/>
    </source>
</evidence>
<dbReference type="InterPro" id="IPR044037">
    <property type="entry name" value="FANCL_d3"/>
</dbReference>
<feature type="domain" description="FANCL UBC-like" evidence="2">
    <location>
        <begin position="146"/>
        <end position="235"/>
    </location>
</feature>
<name>A0A367KIH3_RHIST</name>
<organism evidence="3 4">
    <name type="scientific">Rhizopus stolonifer</name>
    <name type="common">Rhizopus nigricans</name>
    <dbReference type="NCBI Taxonomy" id="4846"/>
    <lineage>
        <taxon>Eukaryota</taxon>
        <taxon>Fungi</taxon>
        <taxon>Fungi incertae sedis</taxon>
        <taxon>Mucoromycota</taxon>
        <taxon>Mucoromycotina</taxon>
        <taxon>Mucoromycetes</taxon>
        <taxon>Mucorales</taxon>
        <taxon>Mucorineae</taxon>
        <taxon>Rhizopodaceae</taxon>
        <taxon>Rhizopus</taxon>
    </lineage>
</organism>
<dbReference type="CDD" id="cd23832">
    <property type="entry name" value="DRWD-C_FANCL"/>
    <property type="match status" value="1"/>
</dbReference>